<evidence type="ECO:0000256" key="4">
    <source>
        <dbReference type="ARBA" id="ARBA00033763"/>
    </source>
</evidence>
<dbReference type="GO" id="GO:0032259">
    <property type="term" value="P:methylation"/>
    <property type="evidence" value="ECO:0007669"/>
    <property type="project" value="UniProtKB-KW"/>
</dbReference>
<dbReference type="Gene3D" id="3.40.50.150">
    <property type="entry name" value="Vaccinia Virus protein VP39"/>
    <property type="match status" value="1"/>
</dbReference>
<dbReference type="SUPFAM" id="SSF53335">
    <property type="entry name" value="S-adenosyl-L-methionine-dependent methyltransferases"/>
    <property type="match status" value="1"/>
</dbReference>
<evidence type="ECO:0000313" key="9">
    <source>
        <dbReference type="Proteomes" id="UP000683360"/>
    </source>
</evidence>
<dbReference type="OrthoDB" id="10250660at2759"/>
<evidence type="ECO:0000313" key="8">
    <source>
        <dbReference type="EMBL" id="CAG2184769.1"/>
    </source>
</evidence>
<dbReference type="InterPro" id="IPR045850">
    <property type="entry name" value="TRM2_met"/>
</dbReference>
<proteinExistence type="inferred from homology"/>
<keyword evidence="9" id="KW-1185">Reference proteome</keyword>
<evidence type="ECO:0000256" key="1">
    <source>
        <dbReference type="ARBA" id="ARBA00022603"/>
    </source>
</evidence>
<name>A0A8S3PMF8_MYTED</name>
<comment type="similarity">
    <text evidence="6">Belongs to the class I-like SAM-binding methyltransferase superfamily. RNA M5U methyltransferase family.</text>
</comment>
<dbReference type="Proteomes" id="UP000683360">
    <property type="component" value="Unassembled WGS sequence"/>
</dbReference>
<keyword evidence="2 6" id="KW-0808">Transferase</keyword>
<dbReference type="PANTHER" id="PTHR45904:SF2">
    <property type="entry name" value="TRNA (URACIL-5-)-METHYLTRANSFERASE HOMOLOG A"/>
    <property type="match status" value="1"/>
</dbReference>
<dbReference type="GO" id="GO:0006396">
    <property type="term" value="P:RNA processing"/>
    <property type="evidence" value="ECO:0007669"/>
    <property type="project" value="InterPro"/>
</dbReference>
<protein>
    <recommendedName>
        <fullName evidence="4">tRNA (uracil(54)-C(5))-methyltransferase</fullName>
        <ecNumber evidence="4">2.1.1.35</ecNumber>
    </recommendedName>
</protein>
<dbReference type="PROSITE" id="PS51687">
    <property type="entry name" value="SAM_MT_RNA_M5U"/>
    <property type="match status" value="1"/>
</dbReference>
<gene>
    <name evidence="8" type="ORF">MEDL_413</name>
</gene>
<evidence type="ECO:0000256" key="2">
    <source>
        <dbReference type="ARBA" id="ARBA00022679"/>
    </source>
</evidence>
<evidence type="ECO:0000256" key="5">
    <source>
        <dbReference type="ARBA" id="ARBA00047278"/>
    </source>
</evidence>
<feature type="active site" description="Nucleophile" evidence="6">
    <location>
        <position position="193"/>
    </location>
</feature>
<keyword evidence="1 6" id="KW-0489">Methyltransferase</keyword>
<dbReference type="Pfam" id="PF05958">
    <property type="entry name" value="tRNA_U5-meth_tr"/>
    <property type="match status" value="1"/>
</dbReference>
<dbReference type="EC" id="2.1.1.35" evidence="4"/>
<accession>A0A8S3PMF8</accession>
<comment type="caution">
    <text evidence="8">The sequence shown here is derived from an EMBL/GenBank/DDBJ whole genome shotgun (WGS) entry which is preliminary data.</text>
</comment>
<sequence length="254" mass="29037">MSDDLRPDVFRQFLKVLKQEENICAQSHNPVQPNDFVPVSQFNIETMKFMHHFTPTTRRAIPTQYSSGHGINRFRLKLIEHYARVNGNDPSLFMRIETSKVRTTIYKKVDQVIGIELCEQAVEDAKQNAKLNGIYNCRYQCGKAEDLITRVMKSLHTKDVVAILDPPRAGIHPKVIHAIRKCPVLTKLIYVSCSPKSATNNFVDLMKNPSKKTKGMPYKPVKAIPVDLFPYTKHCEMVILFERQLPPPEADDSS</sequence>
<dbReference type="InterPro" id="IPR029063">
    <property type="entry name" value="SAM-dependent_MTases_sf"/>
</dbReference>
<feature type="active site" evidence="7">
    <location>
        <position position="193"/>
    </location>
</feature>
<evidence type="ECO:0000256" key="7">
    <source>
        <dbReference type="PROSITE-ProRule" id="PRU10015"/>
    </source>
</evidence>
<dbReference type="InterPro" id="IPR030390">
    <property type="entry name" value="MeTrfase_TrmA_AS"/>
</dbReference>
<dbReference type="PROSITE" id="PS01230">
    <property type="entry name" value="TRMA_1"/>
    <property type="match status" value="1"/>
</dbReference>
<dbReference type="GO" id="GO:0003723">
    <property type="term" value="F:RNA binding"/>
    <property type="evidence" value="ECO:0007669"/>
    <property type="project" value="TreeGrafter"/>
</dbReference>
<comment type="catalytic activity">
    <reaction evidence="5">
        <text>uridine(54) in tRNA + S-adenosyl-L-methionine = 5-methyluridine(54) in tRNA + S-adenosyl-L-homocysteine + H(+)</text>
        <dbReference type="Rhea" id="RHEA:42712"/>
        <dbReference type="Rhea" id="RHEA-COMP:10167"/>
        <dbReference type="Rhea" id="RHEA-COMP:10193"/>
        <dbReference type="ChEBI" id="CHEBI:15378"/>
        <dbReference type="ChEBI" id="CHEBI:57856"/>
        <dbReference type="ChEBI" id="CHEBI:59789"/>
        <dbReference type="ChEBI" id="CHEBI:65315"/>
        <dbReference type="ChEBI" id="CHEBI:74447"/>
        <dbReference type="EC" id="2.1.1.35"/>
    </reaction>
    <physiologicalReaction direction="left-to-right" evidence="5">
        <dbReference type="Rhea" id="RHEA:42713"/>
    </physiologicalReaction>
</comment>
<dbReference type="InterPro" id="IPR010280">
    <property type="entry name" value="U5_MeTrfase_fam"/>
</dbReference>
<keyword evidence="3 6" id="KW-0949">S-adenosyl-L-methionine</keyword>
<dbReference type="GO" id="GO:0030697">
    <property type="term" value="F:tRNA (uracil(54)-C5)-methyltransferase activity, S-adenosyl methionine-dependent"/>
    <property type="evidence" value="ECO:0007669"/>
    <property type="project" value="UniProtKB-EC"/>
</dbReference>
<evidence type="ECO:0000256" key="3">
    <source>
        <dbReference type="ARBA" id="ARBA00022691"/>
    </source>
</evidence>
<dbReference type="EMBL" id="CAJPWZ010000029">
    <property type="protein sequence ID" value="CAG2184769.1"/>
    <property type="molecule type" value="Genomic_DNA"/>
</dbReference>
<dbReference type="AlphaFoldDB" id="A0A8S3PMF8"/>
<comment type="caution">
    <text evidence="6">Lacks conserved residue(s) required for the propagation of feature annotation.</text>
</comment>
<dbReference type="PANTHER" id="PTHR45904">
    <property type="entry name" value="TRNA (URACIL-5-)-METHYLTRANSFERASE"/>
    <property type="match status" value="1"/>
</dbReference>
<feature type="binding site" evidence="6">
    <location>
        <position position="116"/>
    </location>
    <ligand>
        <name>S-adenosyl-L-methionine</name>
        <dbReference type="ChEBI" id="CHEBI:59789"/>
    </ligand>
</feature>
<organism evidence="8 9">
    <name type="scientific">Mytilus edulis</name>
    <name type="common">Blue mussel</name>
    <dbReference type="NCBI Taxonomy" id="6550"/>
    <lineage>
        <taxon>Eukaryota</taxon>
        <taxon>Metazoa</taxon>
        <taxon>Spiralia</taxon>
        <taxon>Lophotrochozoa</taxon>
        <taxon>Mollusca</taxon>
        <taxon>Bivalvia</taxon>
        <taxon>Autobranchia</taxon>
        <taxon>Pteriomorphia</taxon>
        <taxon>Mytilida</taxon>
        <taxon>Mytiloidea</taxon>
        <taxon>Mytilidae</taxon>
        <taxon>Mytilinae</taxon>
        <taxon>Mytilus</taxon>
    </lineage>
</organism>
<evidence type="ECO:0000256" key="6">
    <source>
        <dbReference type="PROSITE-ProRule" id="PRU01024"/>
    </source>
</evidence>
<feature type="binding site" evidence="6">
    <location>
        <position position="165"/>
    </location>
    <ligand>
        <name>S-adenosyl-L-methionine</name>
        <dbReference type="ChEBI" id="CHEBI:59789"/>
    </ligand>
</feature>
<reference evidence="8" key="1">
    <citation type="submission" date="2021-03" db="EMBL/GenBank/DDBJ databases">
        <authorList>
            <person name="Bekaert M."/>
        </authorList>
    </citation>
    <scope>NUCLEOTIDE SEQUENCE</scope>
</reference>